<evidence type="ECO:0000313" key="3">
    <source>
        <dbReference type="Proteomes" id="UP001497457"/>
    </source>
</evidence>
<accession>A0ABC9BQH3</accession>
<dbReference type="InterPro" id="IPR001810">
    <property type="entry name" value="F-box_dom"/>
</dbReference>
<gene>
    <name evidence="2" type="ORF">URODEC1_LOCUS66507</name>
</gene>
<dbReference type="InterPro" id="IPR053772">
    <property type="entry name" value="At1g61320/At1g61330-like"/>
</dbReference>
<protein>
    <recommendedName>
        <fullName evidence="1">F-box domain-containing protein</fullName>
    </recommendedName>
</protein>
<dbReference type="AlphaFoldDB" id="A0ABC9BQH3"/>
<evidence type="ECO:0000313" key="2">
    <source>
        <dbReference type="EMBL" id="CAL5003671.1"/>
    </source>
</evidence>
<dbReference type="Pfam" id="PF00646">
    <property type="entry name" value="F-box"/>
    <property type="match status" value="1"/>
</dbReference>
<dbReference type="Pfam" id="PF23622">
    <property type="entry name" value="LRR_At1g61320_AtMIF1"/>
    <property type="match status" value="1"/>
</dbReference>
<feature type="domain" description="F-box" evidence="1">
    <location>
        <begin position="71"/>
        <end position="119"/>
    </location>
</feature>
<dbReference type="PROSITE" id="PS50181">
    <property type="entry name" value="FBOX"/>
    <property type="match status" value="1"/>
</dbReference>
<reference evidence="2 3" key="2">
    <citation type="submission" date="2024-10" db="EMBL/GenBank/DDBJ databases">
        <authorList>
            <person name="Ryan C."/>
        </authorList>
    </citation>
    <scope>NUCLEOTIDE SEQUENCE [LARGE SCALE GENOMIC DNA]</scope>
</reference>
<dbReference type="Proteomes" id="UP001497457">
    <property type="component" value="Chromosome 26rd"/>
</dbReference>
<reference evidence="3" key="1">
    <citation type="submission" date="2024-06" db="EMBL/GenBank/DDBJ databases">
        <authorList>
            <person name="Ryan C."/>
        </authorList>
    </citation>
    <scope>NUCLEOTIDE SEQUENCE [LARGE SCALE GENOMIC DNA]</scope>
</reference>
<dbReference type="InterPro" id="IPR006566">
    <property type="entry name" value="FBD"/>
</dbReference>
<organism evidence="2 3">
    <name type="scientific">Urochloa decumbens</name>
    <dbReference type="NCBI Taxonomy" id="240449"/>
    <lineage>
        <taxon>Eukaryota</taxon>
        <taxon>Viridiplantae</taxon>
        <taxon>Streptophyta</taxon>
        <taxon>Embryophyta</taxon>
        <taxon>Tracheophyta</taxon>
        <taxon>Spermatophyta</taxon>
        <taxon>Magnoliopsida</taxon>
        <taxon>Liliopsida</taxon>
        <taxon>Poales</taxon>
        <taxon>Poaceae</taxon>
        <taxon>PACMAD clade</taxon>
        <taxon>Panicoideae</taxon>
        <taxon>Panicodae</taxon>
        <taxon>Paniceae</taxon>
        <taxon>Melinidinae</taxon>
        <taxon>Urochloa</taxon>
    </lineage>
</organism>
<dbReference type="SUPFAM" id="SSF52047">
    <property type="entry name" value="RNI-like"/>
    <property type="match status" value="1"/>
</dbReference>
<sequence length="518" mass="60040">MDRFCRTSAAWVPIKPEGASCSCSEAAEEVGIYFLQDSEQMFPESPIGMVNTAGCKTQRCSRSYIDRSNRNFQIHEFPEDILHKILSHLTFKEIAQTSILSSTWRQAWRSYPDLNFCRVTLNLNNYIPHHTDDEKEFIMRVNKILEYHHCPRLERFKVNFGLHKGHKDHLDRWIGFAVDSKSKHIVLNLTPHPECLDDAYVFPLHLFQEYNSCFVESIRLVLVILRPPTGFCGLKNLKRILLHRVIVWRDLNCVLSACALLEHIRLSDCLLAGFTLCQQLVHLHHFTIENCYVKSMELHATNLISFHFQQREMPVILDELLLLKEATIETMSGSDNLDYSFSTLLNAMPNLERLSLSLYMIRETKGWAVSPRDFIHLRYLKMEIHLHGQVECSSGLLRLVSLLEVAPLLEEMELHMCFCDVPITTLFNKLSKNRSRIQHSHLKTVYMTGFYGCKGQLELARYILENATALQRMTLDPISKMVHSKSLDASMRLKELDGRRNAKSFLARQKFSQILTIL</sequence>
<keyword evidence="3" id="KW-1185">Reference proteome</keyword>
<dbReference type="InterPro" id="IPR036047">
    <property type="entry name" value="F-box-like_dom_sf"/>
</dbReference>
<dbReference type="SMART" id="SM00256">
    <property type="entry name" value="FBOX"/>
    <property type="match status" value="1"/>
</dbReference>
<dbReference type="PANTHER" id="PTHR34145:SF48">
    <property type="entry name" value="OS01G0553400 PROTEIN"/>
    <property type="match status" value="1"/>
</dbReference>
<evidence type="ECO:0000259" key="1">
    <source>
        <dbReference type="PROSITE" id="PS50181"/>
    </source>
</evidence>
<name>A0ABC9BQH3_9POAL</name>
<dbReference type="InterPro" id="IPR055357">
    <property type="entry name" value="LRR_At1g61320_AtMIF1"/>
</dbReference>
<dbReference type="InterPro" id="IPR032675">
    <property type="entry name" value="LRR_dom_sf"/>
</dbReference>
<dbReference type="EMBL" id="OZ075136">
    <property type="protein sequence ID" value="CAL5003671.1"/>
    <property type="molecule type" value="Genomic_DNA"/>
</dbReference>
<dbReference type="PANTHER" id="PTHR34145">
    <property type="entry name" value="OS02G0105600 PROTEIN"/>
    <property type="match status" value="1"/>
</dbReference>
<dbReference type="SMART" id="SM00579">
    <property type="entry name" value="FBD"/>
    <property type="match status" value="1"/>
</dbReference>
<dbReference type="SUPFAM" id="SSF81383">
    <property type="entry name" value="F-box domain"/>
    <property type="match status" value="1"/>
</dbReference>
<proteinExistence type="predicted"/>
<dbReference type="Gene3D" id="1.20.1280.50">
    <property type="match status" value="1"/>
</dbReference>
<dbReference type="Gene3D" id="3.80.10.10">
    <property type="entry name" value="Ribonuclease Inhibitor"/>
    <property type="match status" value="1"/>
</dbReference>